<feature type="compositionally biased region" description="Basic and acidic residues" evidence="1">
    <location>
        <begin position="1"/>
        <end position="12"/>
    </location>
</feature>
<comment type="caution">
    <text evidence="2">The sequence shown here is derived from an EMBL/GenBank/DDBJ whole genome shotgun (WGS) entry which is preliminary data.</text>
</comment>
<organism evidence="2 3">
    <name type="scientific">Dryococelus australis</name>
    <dbReference type="NCBI Taxonomy" id="614101"/>
    <lineage>
        <taxon>Eukaryota</taxon>
        <taxon>Metazoa</taxon>
        <taxon>Ecdysozoa</taxon>
        <taxon>Arthropoda</taxon>
        <taxon>Hexapoda</taxon>
        <taxon>Insecta</taxon>
        <taxon>Pterygota</taxon>
        <taxon>Neoptera</taxon>
        <taxon>Polyneoptera</taxon>
        <taxon>Phasmatodea</taxon>
        <taxon>Verophasmatodea</taxon>
        <taxon>Anareolatae</taxon>
        <taxon>Phasmatidae</taxon>
        <taxon>Eurycanthinae</taxon>
        <taxon>Dryococelus</taxon>
    </lineage>
</organism>
<evidence type="ECO:0000256" key="1">
    <source>
        <dbReference type="SAM" id="MobiDB-lite"/>
    </source>
</evidence>
<sequence>MQDVNAKYEKSPTKIYNSNETGMGTVQEPGNILAPKGQKSVGSVTCSEHGKNSTLICFTNSACRFISPIIIFLRQIMSPVLPKDGPSVDIYACSKNVWSNEEPFMD</sequence>
<evidence type="ECO:0000313" key="3">
    <source>
        <dbReference type="Proteomes" id="UP001159363"/>
    </source>
</evidence>
<keyword evidence="3" id="KW-1185">Reference proteome</keyword>
<feature type="compositionally biased region" description="Polar residues" evidence="1">
    <location>
        <begin position="14"/>
        <end position="24"/>
    </location>
</feature>
<evidence type="ECO:0000313" key="2">
    <source>
        <dbReference type="EMBL" id="KAJ8884527.1"/>
    </source>
</evidence>
<protein>
    <submittedName>
        <fullName evidence="2">Uncharacterized protein</fullName>
    </submittedName>
</protein>
<reference evidence="2 3" key="1">
    <citation type="submission" date="2023-02" db="EMBL/GenBank/DDBJ databases">
        <title>LHISI_Scaffold_Assembly.</title>
        <authorList>
            <person name="Stuart O.P."/>
            <person name="Cleave R."/>
            <person name="Magrath M.J.L."/>
            <person name="Mikheyev A.S."/>
        </authorList>
    </citation>
    <scope>NUCLEOTIDE SEQUENCE [LARGE SCALE GENOMIC DNA]</scope>
    <source>
        <strain evidence="2">Daus_M_001</strain>
        <tissue evidence="2">Leg muscle</tissue>
    </source>
</reference>
<proteinExistence type="predicted"/>
<feature type="region of interest" description="Disordered" evidence="1">
    <location>
        <begin position="1"/>
        <end position="37"/>
    </location>
</feature>
<accession>A0ABQ9HJW4</accession>
<gene>
    <name evidence="2" type="ORF">PR048_016384</name>
</gene>
<dbReference type="Proteomes" id="UP001159363">
    <property type="component" value="Chromosome 4"/>
</dbReference>
<dbReference type="EMBL" id="JARBHB010000005">
    <property type="protein sequence ID" value="KAJ8884527.1"/>
    <property type="molecule type" value="Genomic_DNA"/>
</dbReference>
<name>A0ABQ9HJW4_9NEOP</name>